<reference evidence="7" key="2">
    <citation type="submission" date="2020-09" db="EMBL/GenBank/DDBJ databases">
        <authorList>
            <person name="Sun Q."/>
            <person name="Ohkuma M."/>
        </authorList>
    </citation>
    <scope>NUCLEOTIDE SEQUENCE</scope>
    <source>
        <strain evidence="7">JCM 3276</strain>
    </source>
</reference>
<keyword evidence="5" id="KW-0408">Iron</keyword>
<dbReference type="PANTHER" id="PTHR46696:SF1">
    <property type="entry name" value="CYTOCHROME P450 YJIB-RELATED"/>
    <property type="match status" value="1"/>
</dbReference>
<dbReference type="SUPFAM" id="SSF48264">
    <property type="entry name" value="Cytochrome P450"/>
    <property type="match status" value="1"/>
</dbReference>
<keyword evidence="3" id="KW-0479">Metal-binding</keyword>
<comment type="caution">
    <text evidence="7">The sequence shown here is derived from an EMBL/GenBank/DDBJ whole genome shotgun (WGS) entry which is preliminary data.</text>
</comment>
<name>A0A918LER2_9PSEU</name>
<dbReference type="GO" id="GO:0004497">
    <property type="term" value="F:monooxygenase activity"/>
    <property type="evidence" value="ECO:0007669"/>
    <property type="project" value="UniProtKB-KW"/>
</dbReference>
<evidence type="ECO:0000256" key="5">
    <source>
        <dbReference type="ARBA" id="ARBA00023004"/>
    </source>
</evidence>
<dbReference type="FunFam" id="1.10.630.10:FF:000018">
    <property type="entry name" value="Cytochrome P450 monooxygenase"/>
    <property type="match status" value="1"/>
</dbReference>
<keyword evidence="8" id="KW-1185">Reference proteome</keyword>
<evidence type="ECO:0000256" key="6">
    <source>
        <dbReference type="ARBA" id="ARBA00023033"/>
    </source>
</evidence>
<accession>A0A918LER2</accession>
<keyword evidence="2" id="KW-0349">Heme</keyword>
<keyword evidence="6" id="KW-0503">Monooxygenase</keyword>
<dbReference type="InterPro" id="IPR001128">
    <property type="entry name" value="Cyt_P450"/>
</dbReference>
<dbReference type="CDD" id="cd11029">
    <property type="entry name" value="CYP107-like"/>
    <property type="match status" value="1"/>
</dbReference>
<dbReference type="Gene3D" id="1.10.630.10">
    <property type="entry name" value="Cytochrome P450"/>
    <property type="match status" value="1"/>
</dbReference>
<dbReference type="EMBL" id="BMRB01000002">
    <property type="protein sequence ID" value="GGS36880.1"/>
    <property type="molecule type" value="Genomic_DNA"/>
</dbReference>
<protein>
    <submittedName>
        <fullName evidence="7">Cytochrome P450</fullName>
    </submittedName>
</protein>
<evidence type="ECO:0000256" key="1">
    <source>
        <dbReference type="ARBA" id="ARBA00010617"/>
    </source>
</evidence>
<dbReference type="GO" id="GO:0020037">
    <property type="term" value="F:heme binding"/>
    <property type="evidence" value="ECO:0007669"/>
    <property type="project" value="InterPro"/>
</dbReference>
<gene>
    <name evidence="7" type="ORF">GCM10010171_34660</name>
</gene>
<comment type="similarity">
    <text evidence="1">Belongs to the cytochrome P450 family.</text>
</comment>
<evidence type="ECO:0000256" key="2">
    <source>
        <dbReference type="ARBA" id="ARBA00022617"/>
    </source>
</evidence>
<evidence type="ECO:0000313" key="8">
    <source>
        <dbReference type="Proteomes" id="UP000660680"/>
    </source>
</evidence>
<organism evidence="7 8">
    <name type="scientific">Actinokineospora fastidiosa</name>
    <dbReference type="NCBI Taxonomy" id="1816"/>
    <lineage>
        <taxon>Bacteria</taxon>
        <taxon>Bacillati</taxon>
        <taxon>Actinomycetota</taxon>
        <taxon>Actinomycetes</taxon>
        <taxon>Pseudonocardiales</taxon>
        <taxon>Pseudonocardiaceae</taxon>
        <taxon>Actinokineospora</taxon>
    </lineage>
</organism>
<evidence type="ECO:0000256" key="3">
    <source>
        <dbReference type="ARBA" id="ARBA00022723"/>
    </source>
</evidence>
<reference evidence="7" key="1">
    <citation type="journal article" date="2014" name="Int. J. Syst. Evol. Microbiol.">
        <title>Complete genome sequence of Corynebacterium casei LMG S-19264T (=DSM 44701T), isolated from a smear-ripened cheese.</title>
        <authorList>
            <consortium name="US DOE Joint Genome Institute (JGI-PGF)"/>
            <person name="Walter F."/>
            <person name="Albersmeier A."/>
            <person name="Kalinowski J."/>
            <person name="Ruckert C."/>
        </authorList>
    </citation>
    <scope>NUCLEOTIDE SEQUENCE</scope>
    <source>
        <strain evidence="7">JCM 3276</strain>
    </source>
</reference>
<dbReference type="PANTHER" id="PTHR46696">
    <property type="entry name" value="P450, PUTATIVE (EUROFUNG)-RELATED"/>
    <property type="match status" value="1"/>
</dbReference>
<dbReference type="Pfam" id="PF00067">
    <property type="entry name" value="p450"/>
    <property type="match status" value="1"/>
</dbReference>
<proteinExistence type="inferred from homology"/>
<dbReference type="AlphaFoldDB" id="A0A918LER2"/>
<evidence type="ECO:0000313" key="7">
    <source>
        <dbReference type="EMBL" id="GGS36880.1"/>
    </source>
</evidence>
<sequence>MLEIDATDPRVLGDPFGVYGEAREAGPLARLVVPGMRSLWVVTRHEGVRAMLGDPRFELRADSFQRPPLGPEVEPYLHTMAEKDGPEHTRLRRLVAPAFSARRAEAVRGRVERIVERLAAELPDPADLVADFARPLPMEVICELIGIPEADRADWRTHGAAVAAGFGAQFMAAIPAIIEGAKSAVARRRAEPADDVLSDLIQVNDDDRLTDTELVTLVWHLVLAGQTPTNLIANAVETLLAHPDQLALLRETPTLMPTAVEELTRWCSPQLLTTPRYTREPVDFFGTTIPADEPVTASIAAANHDPRAFPATLDITRPPAQHLAYAHGPHYCLGAPLARVQTELALSALLRHHPNLALAGTPHRTPDPGTWRLSTLPVTLG</sequence>
<keyword evidence="4" id="KW-0560">Oxidoreductase</keyword>
<dbReference type="GO" id="GO:0016705">
    <property type="term" value="F:oxidoreductase activity, acting on paired donors, with incorporation or reduction of molecular oxygen"/>
    <property type="evidence" value="ECO:0007669"/>
    <property type="project" value="InterPro"/>
</dbReference>
<evidence type="ECO:0000256" key="4">
    <source>
        <dbReference type="ARBA" id="ARBA00023002"/>
    </source>
</evidence>
<dbReference type="Proteomes" id="UP000660680">
    <property type="component" value="Unassembled WGS sequence"/>
</dbReference>
<dbReference type="PRINTS" id="PR00359">
    <property type="entry name" value="BP450"/>
</dbReference>
<dbReference type="GO" id="GO:0005506">
    <property type="term" value="F:iron ion binding"/>
    <property type="evidence" value="ECO:0007669"/>
    <property type="project" value="InterPro"/>
</dbReference>
<dbReference type="InterPro" id="IPR036396">
    <property type="entry name" value="Cyt_P450_sf"/>
</dbReference>
<dbReference type="InterPro" id="IPR002397">
    <property type="entry name" value="Cyt_P450_B"/>
</dbReference>